<accession>A0A7R9ZQ90</accession>
<organism evidence="1">
    <name type="scientific">Craspedostauros australis</name>
    <dbReference type="NCBI Taxonomy" id="1486917"/>
    <lineage>
        <taxon>Eukaryota</taxon>
        <taxon>Sar</taxon>
        <taxon>Stramenopiles</taxon>
        <taxon>Ochrophyta</taxon>
        <taxon>Bacillariophyta</taxon>
        <taxon>Bacillariophyceae</taxon>
        <taxon>Bacillariophycidae</taxon>
        <taxon>Naviculales</taxon>
        <taxon>Naviculaceae</taxon>
        <taxon>Craspedostauros</taxon>
    </lineage>
</organism>
<dbReference type="EMBL" id="HBEF01018664">
    <property type="protein sequence ID" value="CAD8339373.1"/>
    <property type="molecule type" value="Transcribed_RNA"/>
</dbReference>
<evidence type="ECO:0000313" key="1">
    <source>
        <dbReference type="EMBL" id="CAD8339373.1"/>
    </source>
</evidence>
<dbReference type="AlphaFoldDB" id="A0A7R9ZQ90"/>
<gene>
    <name evidence="1" type="ORF">CAUS1442_LOCUS11506</name>
</gene>
<sequence length="126" mass="14251">MTTATATIGVPTHAETVDVSFSRKFRVQIVVDCLSLVACVRHQRACFSEQFDHHCEHQAQASTKHMDININIDGNGTWCKVNARSNQCDKLRHSQLLEFILAQFCFVRNAFKSNQLNLLHARSCSC</sequence>
<proteinExistence type="predicted"/>
<name>A0A7R9ZQ90_9STRA</name>
<protein>
    <submittedName>
        <fullName evidence="1">Uncharacterized protein</fullName>
    </submittedName>
</protein>
<reference evidence="1" key="1">
    <citation type="submission" date="2021-01" db="EMBL/GenBank/DDBJ databases">
        <authorList>
            <person name="Corre E."/>
            <person name="Pelletier E."/>
            <person name="Niang G."/>
            <person name="Scheremetjew M."/>
            <person name="Finn R."/>
            <person name="Kale V."/>
            <person name="Holt S."/>
            <person name="Cochrane G."/>
            <person name="Meng A."/>
            <person name="Brown T."/>
            <person name="Cohen L."/>
        </authorList>
    </citation>
    <scope>NUCLEOTIDE SEQUENCE</scope>
    <source>
        <strain evidence="1">CCMP3328</strain>
    </source>
</reference>